<dbReference type="Gene3D" id="2.180.10.10">
    <property type="entry name" value="RHS repeat-associated core"/>
    <property type="match status" value="1"/>
</dbReference>
<accession>A0A1N7QZI1</accession>
<dbReference type="NCBIfam" id="TIGR03696">
    <property type="entry name" value="Rhs_assc_core"/>
    <property type="match status" value="1"/>
</dbReference>
<name>A0A1N7QZI1_9FLAO</name>
<dbReference type="InterPro" id="IPR045619">
    <property type="entry name" value="DUF6443"/>
</dbReference>
<evidence type="ECO:0000313" key="3">
    <source>
        <dbReference type="EMBL" id="SIT28256.1"/>
    </source>
</evidence>
<reference evidence="3 4" key="1">
    <citation type="submission" date="2017-01" db="EMBL/GenBank/DDBJ databases">
        <authorList>
            <person name="Mah S.A."/>
            <person name="Swanson W.J."/>
            <person name="Moy G.W."/>
            <person name="Vacquier V.D."/>
        </authorList>
    </citation>
    <scope>NUCLEOTIDE SEQUENCE [LARGE SCALE GENOMIC DNA]</scope>
    <source>
        <strain evidence="3 4">DSM 18014</strain>
    </source>
</reference>
<dbReference type="Proteomes" id="UP000185781">
    <property type="component" value="Unassembled WGS sequence"/>
</dbReference>
<gene>
    <name evidence="3" type="ORF">SAMN05421785_1267</name>
</gene>
<dbReference type="PANTHER" id="PTHR32305:SF15">
    <property type="entry name" value="PROTEIN RHSA-RELATED"/>
    <property type="match status" value="1"/>
</dbReference>
<feature type="domain" description="DUF6443" evidence="2">
    <location>
        <begin position="34"/>
        <end position="156"/>
    </location>
</feature>
<feature type="chain" id="PRO_5012433267" evidence="1">
    <location>
        <begin position="24"/>
        <end position="1213"/>
    </location>
</feature>
<organism evidence="3 4">
    <name type="scientific">Chryseobacterium gambrini</name>
    <dbReference type="NCBI Taxonomy" id="373672"/>
    <lineage>
        <taxon>Bacteria</taxon>
        <taxon>Pseudomonadati</taxon>
        <taxon>Bacteroidota</taxon>
        <taxon>Flavobacteriia</taxon>
        <taxon>Flavobacteriales</taxon>
        <taxon>Weeksellaceae</taxon>
        <taxon>Chryseobacterium group</taxon>
        <taxon>Chryseobacterium</taxon>
    </lineage>
</organism>
<dbReference type="PANTHER" id="PTHR32305">
    <property type="match status" value="1"/>
</dbReference>
<dbReference type="AlphaFoldDB" id="A0A1N7QZI1"/>
<dbReference type="EMBL" id="FTOV01000026">
    <property type="protein sequence ID" value="SIT28256.1"/>
    <property type="molecule type" value="Genomic_DNA"/>
</dbReference>
<evidence type="ECO:0000313" key="4">
    <source>
        <dbReference type="Proteomes" id="UP000185781"/>
    </source>
</evidence>
<dbReference type="Pfam" id="PF20041">
    <property type="entry name" value="DUF6443"/>
    <property type="match status" value="1"/>
</dbReference>
<sequence length="1213" mass="133974">MKKYLISKGLSLLGVLLAGMSFAQSNENYVQSITCLNQDCTKKSETITYFDGLGRPKQIINVKATATGKDLVMPVTYDGFGRQAKNILPVPVASQNSSIHTGITDETAANAYYGVSNAFTEKEIENSPLDRVLQEANPGEEWKMSSGKTKKYKYETNTGNEVKAFVTNTSTSTVSGVSNTVSSVSLSSANSGFYPAGTLYKNTVTDEDGNSVIQFENGRGQTVLIRKNDGSQNIDTYYVFNEYNQQAFIITPKAVKQIEDNNNLITDAILNELCYQYRYDGQDREVEKKLPGKDWQFTVYDKQDRPVLAQDGLLRTTTNNFGSKGWLFTKYDESGRVVYTGFFANTATRQAMQSALNNMTANAYNNEKRTTTSFNLQGLEVYYSKQAFPTGSMTLLSVNYYDTYPPEAPAVPQTILGQYTLPQTLDADNDASTNGVLTASYVKNIEDNNWTKTYSYYDSFGREIATKSTNHLGGYTNTETELDFTGVPLKKYTFHLRKQGETGVTVMERFVYDDQNRLLKHFHQVDSNPEELLAENTYNDLSQIVNKKVGSTSGSAPLQSIDYNYNIRGWLTDINKNQMAAADLGGKLFSYKIKYTNRDGIQNPDSSQFPGKNVVPKYNGNIAEVDWRAVESIGANPSTTPKRYGYAYDRLDRLTAGFYQNPQNPYSKENMESLVYDLNGNISSLYRTSVMENGSSTATVIDNLTYDYTGNRATKIKDISGNSTGYEGTAGNTIGYDVNGNMKNMIDKSITAIGYNYMNLPNSLTINLGQLTTDIATKYSADGSKVRKETTKTSVGIAGTTTTKETTDYLDGFQYFSTTGGNTGGGGSTEMMMASRAFEPQAFSLVDPTGTSTLLTIKTPDLQFFPTAEGFYDYVKNQYIYQYKDLQGNVRLSYARNSAGALEIVDNNDFYPFGMNHLKTGNAYFGGGSYKNFKMQGQELQETGFYGYKWRNYMPDVGRFFNIDPLSEEYAYQSHYNFSENRVIDARELEGLEAKKVNQVSLPDDPWEFGEMIAGGINSVRAAVANNYGRVYNLVSGDKIRNKYEVDTDGTLTLVTGVPKESLKEKAVNGALDLGTIVLAAAGGPEGMLMSQGGKAPALKGVEEIKNAVKAANGNSKASTRAQHVYGIVNKTTQGIEKVGISGGKISKAGNSYRATKQVNKLNSAGGNYTQKILKNIPKGKNARAKALEAEIKYTNKNKATINPRIHNRPKPQ</sequence>
<dbReference type="RefSeq" id="WP_084196515.1">
    <property type="nucleotide sequence ID" value="NZ_FTOV01000026.1"/>
</dbReference>
<dbReference type="InterPro" id="IPR022385">
    <property type="entry name" value="Rhs_assc_core"/>
</dbReference>
<keyword evidence="1" id="KW-0732">Signal</keyword>
<dbReference type="InterPro" id="IPR050708">
    <property type="entry name" value="T6SS_VgrG/RHS"/>
</dbReference>
<proteinExistence type="predicted"/>
<dbReference type="STRING" id="373672.SAMN05421785_1267"/>
<feature type="signal peptide" evidence="1">
    <location>
        <begin position="1"/>
        <end position="23"/>
    </location>
</feature>
<evidence type="ECO:0000259" key="2">
    <source>
        <dbReference type="Pfam" id="PF20041"/>
    </source>
</evidence>
<protein>
    <submittedName>
        <fullName evidence="3">RHS repeat-associated core domain-containing protein</fullName>
    </submittedName>
</protein>
<evidence type="ECO:0000256" key="1">
    <source>
        <dbReference type="SAM" id="SignalP"/>
    </source>
</evidence>
<dbReference type="OrthoDB" id="2972467at2"/>